<keyword evidence="1" id="KW-0863">Zinc-finger</keyword>
<dbReference type="InterPro" id="IPR036875">
    <property type="entry name" value="Znf_CCHC_sf"/>
</dbReference>
<dbReference type="Gene3D" id="4.10.60.10">
    <property type="entry name" value="Zinc finger, CCHC-type"/>
    <property type="match status" value="1"/>
</dbReference>
<evidence type="ECO:0000313" key="4">
    <source>
        <dbReference type="EMBL" id="KAJ2905785.1"/>
    </source>
</evidence>
<dbReference type="AlphaFoldDB" id="A0AAD5RY63"/>
<feature type="region of interest" description="Disordered" evidence="2">
    <location>
        <begin position="156"/>
        <end position="247"/>
    </location>
</feature>
<dbReference type="GO" id="GO:0008270">
    <property type="term" value="F:zinc ion binding"/>
    <property type="evidence" value="ECO:0007669"/>
    <property type="project" value="UniProtKB-KW"/>
</dbReference>
<dbReference type="GO" id="GO:0003676">
    <property type="term" value="F:nucleic acid binding"/>
    <property type="evidence" value="ECO:0007669"/>
    <property type="project" value="InterPro"/>
</dbReference>
<accession>A0AAD5RY63</accession>
<dbReference type="SMART" id="SM00343">
    <property type="entry name" value="ZnF_C2HC"/>
    <property type="match status" value="1"/>
</dbReference>
<evidence type="ECO:0000259" key="3">
    <source>
        <dbReference type="PROSITE" id="PS50158"/>
    </source>
</evidence>
<dbReference type="InterPro" id="IPR001878">
    <property type="entry name" value="Znf_CCHC"/>
</dbReference>
<organism evidence="4 5">
    <name type="scientific">Zalerion maritima</name>
    <dbReference type="NCBI Taxonomy" id="339359"/>
    <lineage>
        <taxon>Eukaryota</taxon>
        <taxon>Fungi</taxon>
        <taxon>Dikarya</taxon>
        <taxon>Ascomycota</taxon>
        <taxon>Pezizomycotina</taxon>
        <taxon>Sordariomycetes</taxon>
        <taxon>Lulworthiomycetidae</taxon>
        <taxon>Lulworthiales</taxon>
        <taxon>Lulworthiaceae</taxon>
        <taxon>Zalerion</taxon>
    </lineage>
</organism>
<feature type="domain" description="CCHC-type" evidence="3">
    <location>
        <begin position="122"/>
        <end position="136"/>
    </location>
</feature>
<comment type="caution">
    <text evidence="4">The sequence shown here is derived from an EMBL/GenBank/DDBJ whole genome shotgun (WGS) entry which is preliminary data.</text>
</comment>
<dbReference type="PANTHER" id="PTHR15503">
    <property type="entry name" value="LDOC1 RELATED"/>
    <property type="match status" value="1"/>
</dbReference>
<dbReference type="PANTHER" id="PTHR15503:SF22">
    <property type="entry name" value="TRANSPOSON TY3-I GAG POLYPROTEIN"/>
    <property type="match status" value="1"/>
</dbReference>
<keyword evidence="5" id="KW-1185">Reference proteome</keyword>
<sequence length="463" mass="53264">MKKPLRRSRDSDYAARFQQISSRLNWNDGPKMVAFHRDLEDEIKGELAKQDRPRELADHVAKAVRLDNRLYERRMERRTNSVRPYRANREKRVPLRQGNTSWGTYRGPMELDATQHQEKGIRCYNCNQYGHISRECTHPQPQYRAIATPIRTGIADEANGGKEHEPRREPKRTPKDRRTWSRTSATSKRRRTQNKDTRTRKSLAYVKEHEQAPEYPTVRVTSMTHDEEPSEEEYENGESLTPVHECPTMVDCDPRRKIVGRRTQEREESRLCESKPTMLGPLLKDHPHGDYVCPPESAERYSLEPKMKRRPSTVCDIEAEPMTFNHGTVDQETDHLRSTRMEGESPEHLRYRQHRYKENRPRNTGIKLVRKGPRSGLLGSPQLRETVACVRGSKSGPLECPKLYEKVACYNERELGAKDGFSGRAGPAPIKAGAPARFADLPGTILPHTAKRGRAAPRAPALQ</sequence>
<dbReference type="SUPFAM" id="SSF57756">
    <property type="entry name" value="Retrovirus zinc finger-like domains"/>
    <property type="match status" value="1"/>
</dbReference>
<reference evidence="4" key="1">
    <citation type="submission" date="2022-07" db="EMBL/GenBank/DDBJ databases">
        <title>Draft genome sequence of Zalerion maritima ATCC 34329, a (micro)plastics degrading marine fungus.</title>
        <authorList>
            <person name="Paco A."/>
            <person name="Goncalves M.F.M."/>
            <person name="Rocha-Santos T.A.P."/>
            <person name="Alves A."/>
        </authorList>
    </citation>
    <scope>NUCLEOTIDE SEQUENCE</scope>
    <source>
        <strain evidence="4">ATCC 34329</strain>
    </source>
</reference>
<dbReference type="Proteomes" id="UP001201980">
    <property type="component" value="Unassembled WGS sequence"/>
</dbReference>
<name>A0AAD5RY63_9PEZI</name>
<evidence type="ECO:0000256" key="1">
    <source>
        <dbReference type="PROSITE-ProRule" id="PRU00047"/>
    </source>
</evidence>
<keyword evidence="1" id="KW-0479">Metal-binding</keyword>
<proteinExistence type="predicted"/>
<gene>
    <name evidence="4" type="ORF">MKZ38_004462</name>
</gene>
<dbReference type="InterPro" id="IPR032567">
    <property type="entry name" value="RTL1-rel"/>
</dbReference>
<evidence type="ECO:0000256" key="2">
    <source>
        <dbReference type="SAM" id="MobiDB-lite"/>
    </source>
</evidence>
<dbReference type="Pfam" id="PF00098">
    <property type="entry name" value="zf-CCHC"/>
    <property type="match status" value="1"/>
</dbReference>
<protein>
    <submittedName>
        <fullName evidence="4">Retrotransposon-derived protein PEG10</fullName>
    </submittedName>
</protein>
<keyword evidence="1" id="KW-0862">Zinc</keyword>
<feature type="compositionally biased region" description="Basic and acidic residues" evidence="2">
    <location>
        <begin position="159"/>
        <end position="179"/>
    </location>
</feature>
<dbReference type="EMBL" id="JAKWBI020000025">
    <property type="protein sequence ID" value="KAJ2905785.1"/>
    <property type="molecule type" value="Genomic_DNA"/>
</dbReference>
<dbReference type="PROSITE" id="PS50158">
    <property type="entry name" value="ZF_CCHC"/>
    <property type="match status" value="1"/>
</dbReference>
<evidence type="ECO:0000313" key="5">
    <source>
        <dbReference type="Proteomes" id="UP001201980"/>
    </source>
</evidence>